<gene>
    <name evidence="4" type="ORF">PODCO_704070</name>
</gene>
<dbReference type="PANTHER" id="PTHR38420">
    <property type="entry name" value="AP-4-A PHOSPHORYLASE II"/>
    <property type="match status" value="1"/>
</dbReference>
<accession>A0ABY6SJY0</accession>
<dbReference type="PANTHER" id="PTHR38420:SF1">
    <property type="entry name" value="PUTATIVE (AFU_ORTHOLOGUE AFUA_5G14690)-RELATED"/>
    <property type="match status" value="1"/>
</dbReference>
<feature type="domain" description="ATP adenylyltransferase C-terminal" evidence="2">
    <location>
        <begin position="217"/>
        <end position="335"/>
    </location>
</feature>
<dbReference type="InterPro" id="IPR019200">
    <property type="entry name" value="ATP_adenylylTrfase_C"/>
</dbReference>
<sequence length="347" mass="39251">MVHPKHFHMELDEHALLEEFDERVKEGVVIYEGDHQVIRETYNGFPFEFRILKGHASKPEVSSSGSTPSASSATISSNGSTAHRPKTPEYLPGSDISLTGFEVRNSNADVGLGHYMIFNKFCAARPHYLLLTQNGHRRQHESLNFDDFGTLWGVLSVLNKDWEAKKPGARRYMGMFNCGIDSGCSRLHKHMQVLAVPDEAEFGLWPDSASKYEEPKCIPFKYYKHDIDGRLDELSREREAWERYFEFTAAAQEGLMKAGYIPNAPDGVDATEIVPHNIILTREWLLVIPRTQAGMNGADANAAGYLGMVWVSDEGRMRKWTDQGPVQLLTRLGLPNDIQEFYSKQID</sequence>
<protein>
    <submittedName>
        <fullName evidence="4">5',5'''-P-1,P-4-tetraphosphate phosphorylase</fullName>
    </submittedName>
</protein>
<evidence type="ECO:0000259" key="3">
    <source>
        <dbReference type="Pfam" id="PF19327"/>
    </source>
</evidence>
<evidence type="ECO:0000259" key="2">
    <source>
        <dbReference type="Pfam" id="PF09830"/>
    </source>
</evidence>
<evidence type="ECO:0000256" key="1">
    <source>
        <dbReference type="SAM" id="MobiDB-lite"/>
    </source>
</evidence>
<reference evidence="4" key="1">
    <citation type="submission" date="2018-02" db="EMBL/GenBank/DDBJ databases">
        <authorList>
            <person name="Silar P."/>
        </authorList>
    </citation>
    <scope>NUCLEOTIDE SEQUENCE [LARGE SCALE GENOMIC DNA]</scope>
    <source>
        <strain evidence="4">T</strain>
    </source>
</reference>
<name>A0ABY6SJY0_PODCO</name>
<dbReference type="Gene3D" id="3.30.428.70">
    <property type="match status" value="1"/>
</dbReference>
<feature type="domain" description="Ap4A phosphorylase 1/2 N-terminal" evidence="3">
    <location>
        <begin position="108"/>
        <end position="197"/>
    </location>
</feature>
<organism evidence="4 5">
    <name type="scientific">Podospora comata</name>
    <dbReference type="NCBI Taxonomy" id="48703"/>
    <lineage>
        <taxon>Eukaryota</taxon>
        <taxon>Fungi</taxon>
        <taxon>Dikarya</taxon>
        <taxon>Ascomycota</taxon>
        <taxon>Pezizomycotina</taxon>
        <taxon>Sordariomycetes</taxon>
        <taxon>Sordariomycetidae</taxon>
        <taxon>Sordariales</taxon>
        <taxon>Podosporaceae</taxon>
        <taxon>Podospora</taxon>
    </lineage>
</organism>
<proteinExistence type="predicted"/>
<dbReference type="EMBL" id="LR026970">
    <property type="protein sequence ID" value="VBB86230.1"/>
    <property type="molecule type" value="Genomic_DNA"/>
</dbReference>
<evidence type="ECO:0000313" key="5">
    <source>
        <dbReference type="Proteomes" id="UP000280685"/>
    </source>
</evidence>
<dbReference type="InterPro" id="IPR036265">
    <property type="entry name" value="HIT-like_sf"/>
</dbReference>
<dbReference type="InterPro" id="IPR043171">
    <property type="entry name" value="Ap4A_phos1/2-like"/>
</dbReference>
<dbReference type="SUPFAM" id="SSF54197">
    <property type="entry name" value="HIT-like"/>
    <property type="match status" value="1"/>
</dbReference>
<dbReference type="InterPro" id="IPR045759">
    <property type="entry name" value="Ap4A_phos1/2_N"/>
</dbReference>
<keyword evidence="5" id="KW-1185">Reference proteome</keyword>
<feature type="region of interest" description="Disordered" evidence="1">
    <location>
        <begin position="58"/>
        <end position="91"/>
    </location>
</feature>
<evidence type="ECO:0000313" key="4">
    <source>
        <dbReference type="EMBL" id="VBB86230.1"/>
    </source>
</evidence>
<dbReference type="InterPro" id="IPR009163">
    <property type="entry name" value="Ap4A_phos1/2"/>
</dbReference>
<feature type="compositionally biased region" description="Low complexity" evidence="1">
    <location>
        <begin position="62"/>
        <end position="82"/>
    </location>
</feature>
<dbReference type="Pfam" id="PF09830">
    <property type="entry name" value="ATP_transf"/>
    <property type="match status" value="1"/>
</dbReference>
<dbReference type="Proteomes" id="UP000280685">
    <property type="component" value="Chromosome 7"/>
</dbReference>
<dbReference type="Pfam" id="PF19327">
    <property type="entry name" value="Ap4A_phos_N"/>
    <property type="match status" value="1"/>
</dbReference>